<comment type="caution">
    <text evidence="1">The sequence shown here is derived from an EMBL/GenBank/DDBJ whole genome shotgun (WGS) entry which is preliminary data.</text>
</comment>
<dbReference type="Proteomes" id="UP001056120">
    <property type="component" value="Linkage Group LG01"/>
</dbReference>
<evidence type="ECO:0000313" key="1">
    <source>
        <dbReference type="EMBL" id="KAI3829821.1"/>
    </source>
</evidence>
<proteinExistence type="predicted"/>
<protein>
    <submittedName>
        <fullName evidence="1">Uncharacterized protein</fullName>
    </submittedName>
</protein>
<keyword evidence="2" id="KW-1185">Reference proteome</keyword>
<evidence type="ECO:0000313" key="2">
    <source>
        <dbReference type="Proteomes" id="UP001056120"/>
    </source>
</evidence>
<reference evidence="2" key="1">
    <citation type="journal article" date="2022" name="Mol. Ecol. Resour.">
        <title>The genomes of chicory, endive, great burdock and yacon provide insights into Asteraceae palaeo-polyploidization history and plant inulin production.</title>
        <authorList>
            <person name="Fan W."/>
            <person name="Wang S."/>
            <person name="Wang H."/>
            <person name="Wang A."/>
            <person name="Jiang F."/>
            <person name="Liu H."/>
            <person name="Zhao H."/>
            <person name="Xu D."/>
            <person name="Zhang Y."/>
        </authorList>
    </citation>
    <scope>NUCLEOTIDE SEQUENCE [LARGE SCALE GENOMIC DNA]</scope>
    <source>
        <strain evidence="2">cv. Yunnan</strain>
    </source>
</reference>
<sequence length="100" mass="11310">MITLPDPPYRVSSFCIAAILFNRYVFLHSNLLPDFLGPFEMALFEVLALLIIGIEDRRYWNCIPTEESRLLAARAKILGTSKDSENPCVLSGYNDVQVDT</sequence>
<organism evidence="1 2">
    <name type="scientific">Smallanthus sonchifolius</name>
    <dbReference type="NCBI Taxonomy" id="185202"/>
    <lineage>
        <taxon>Eukaryota</taxon>
        <taxon>Viridiplantae</taxon>
        <taxon>Streptophyta</taxon>
        <taxon>Embryophyta</taxon>
        <taxon>Tracheophyta</taxon>
        <taxon>Spermatophyta</taxon>
        <taxon>Magnoliopsida</taxon>
        <taxon>eudicotyledons</taxon>
        <taxon>Gunneridae</taxon>
        <taxon>Pentapetalae</taxon>
        <taxon>asterids</taxon>
        <taxon>campanulids</taxon>
        <taxon>Asterales</taxon>
        <taxon>Asteraceae</taxon>
        <taxon>Asteroideae</taxon>
        <taxon>Heliantheae alliance</taxon>
        <taxon>Millerieae</taxon>
        <taxon>Smallanthus</taxon>
    </lineage>
</organism>
<dbReference type="EMBL" id="CM042018">
    <property type="protein sequence ID" value="KAI3829821.1"/>
    <property type="molecule type" value="Genomic_DNA"/>
</dbReference>
<accession>A0ACB9KC06</accession>
<gene>
    <name evidence="1" type="ORF">L1987_03949</name>
</gene>
<reference evidence="1 2" key="2">
    <citation type="journal article" date="2022" name="Mol. Ecol. Resour.">
        <title>The genomes of chicory, endive, great burdock and yacon provide insights into Asteraceae paleo-polyploidization history and plant inulin production.</title>
        <authorList>
            <person name="Fan W."/>
            <person name="Wang S."/>
            <person name="Wang H."/>
            <person name="Wang A."/>
            <person name="Jiang F."/>
            <person name="Liu H."/>
            <person name="Zhao H."/>
            <person name="Xu D."/>
            <person name="Zhang Y."/>
        </authorList>
    </citation>
    <scope>NUCLEOTIDE SEQUENCE [LARGE SCALE GENOMIC DNA]</scope>
    <source>
        <strain evidence="2">cv. Yunnan</strain>
        <tissue evidence="1">Leaves</tissue>
    </source>
</reference>
<name>A0ACB9KC06_9ASTR</name>